<feature type="transmembrane region" description="Helical" evidence="16">
    <location>
        <begin position="670"/>
        <end position="687"/>
    </location>
</feature>
<feature type="domain" description="SUEL-type lectin" evidence="19">
    <location>
        <begin position="34"/>
        <end position="154"/>
    </location>
</feature>
<keyword evidence="14" id="KW-0807">Transducer</keyword>
<dbReference type="SMART" id="SM00303">
    <property type="entry name" value="GPS"/>
    <property type="match status" value="1"/>
</dbReference>
<reference evidence="23" key="1">
    <citation type="submission" date="2016-04" db="UniProtKB">
        <authorList>
            <consortium name="WormBaseParasite"/>
        </authorList>
    </citation>
    <scope>IDENTIFICATION</scope>
</reference>
<dbReference type="SMART" id="SM00008">
    <property type="entry name" value="HormR"/>
    <property type="match status" value="1"/>
</dbReference>
<evidence type="ECO:0000259" key="20">
    <source>
        <dbReference type="PROSITE" id="PS50261"/>
    </source>
</evidence>
<dbReference type="PRINTS" id="PR00249">
    <property type="entry name" value="GPCRSECRETIN"/>
</dbReference>
<dbReference type="InterPro" id="IPR046338">
    <property type="entry name" value="GAIN_dom_sf"/>
</dbReference>
<evidence type="ECO:0000259" key="18">
    <source>
        <dbReference type="PROSITE" id="PS50227"/>
    </source>
</evidence>
<feature type="domain" description="G-protein coupled receptors family 2 profile 2" evidence="20">
    <location>
        <begin position="632"/>
        <end position="878"/>
    </location>
</feature>
<dbReference type="InterPro" id="IPR032471">
    <property type="entry name" value="AGRL2-4_GAIN_subdom_A"/>
</dbReference>
<feature type="domain" description="SUEL-type lectin" evidence="19">
    <location>
        <begin position="201"/>
        <end position="245"/>
    </location>
</feature>
<dbReference type="Pfam" id="PF00002">
    <property type="entry name" value="7tm_2"/>
    <property type="match status" value="1"/>
</dbReference>
<dbReference type="Pfam" id="PF02793">
    <property type="entry name" value="HRM"/>
    <property type="match status" value="1"/>
</dbReference>
<protein>
    <submittedName>
        <fullName evidence="23">Latrophilin Cirl</fullName>
    </submittedName>
</protein>
<keyword evidence="12" id="KW-0675">Receptor</keyword>
<dbReference type="InterPro" id="IPR000832">
    <property type="entry name" value="GPCR_2_secretin-like"/>
</dbReference>
<evidence type="ECO:0000256" key="16">
    <source>
        <dbReference type="SAM" id="Phobius"/>
    </source>
</evidence>
<dbReference type="PROSITE" id="PS50227">
    <property type="entry name" value="G_PROTEIN_RECEP_F2_3"/>
    <property type="match status" value="1"/>
</dbReference>
<evidence type="ECO:0000256" key="14">
    <source>
        <dbReference type="ARBA" id="ARBA00023224"/>
    </source>
</evidence>
<dbReference type="Pfam" id="PF16489">
    <property type="entry name" value="GAIN"/>
    <property type="match status" value="1"/>
</dbReference>
<keyword evidence="7" id="KW-0430">Lectin</keyword>
<evidence type="ECO:0000256" key="4">
    <source>
        <dbReference type="ARBA" id="ARBA00022475"/>
    </source>
</evidence>
<keyword evidence="10 16" id="KW-0472">Membrane</keyword>
<evidence type="ECO:0000259" key="17">
    <source>
        <dbReference type="PROSITE" id="PS50221"/>
    </source>
</evidence>
<dbReference type="PROSITE" id="PS50228">
    <property type="entry name" value="SUEL_LECTIN"/>
    <property type="match status" value="2"/>
</dbReference>
<dbReference type="GO" id="GO:0004930">
    <property type="term" value="F:G protein-coupled receptor activity"/>
    <property type="evidence" value="ECO:0007669"/>
    <property type="project" value="UniProtKB-KW"/>
</dbReference>
<evidence type="ECO:0000256" key="12">
    <source>
        <dbReference type="ARBA" id="ARBA00023170"/>
    </source>
</evidence>
<feature type="region of interest" description="Disordered" evidence="15">
    <location>
        <begin position="901"/>
        <end position="928"/>
    </location>
</feature>
<dbReference type="Pfam" id="PF01825">
    <property type="entry name" value="GPS"/>
    <property type="match status" value="1"/>
</dbReference>
<evidence type="ECO:0000313" key="21">
    <source>
        <dbReference type="EMBL" id="VDD86712.1"/>
    </source>
</evidence>
<sequence>MVMTGTAMLRMTKRLFRLCFYRLRVILHTSSEIFCEGDYANFSCPDGQYIALRIANYGRFSLGICNKDGVADWSTTCQNDRTLEILQKTLGCILEFFSGKAFARLGKKQYILNRLETFSCDGKRKCSFLVDERWFERDPCPGVSKYLEASYSCLRVLNFCKFVLWFVRLFDGVIVVASLHDFLIRSPYAFYFSVKKSMLCRAFTIDVVLYRCNGRNVCSVTVNDELFGDPCPKTKKYLELKYDCTDVAGTIYLIFKSSLRSSLRVCDRVSAAPVSRDKGFCNPIERRGVKWPKTKAGSVSKVPCPANFLGHAEWLCSLNGTWSSGGYDLSNCVSEWSALLKQDLSEEKDEVNLIDTLNEVRKLTKNEELYGGDLAVLSSVITHSVSRLPRSEGNAETLELVVESVNNMVKRNQDFAWFDLKPKERKRVASTLMNSVDNIGAIVASSLVSENIEHCSTSSIVVEVSNVKVHDYVKFPSMSLYDASYDSVDIPREALSSVIKTANARVVYVNYKSMARYTLSEPLVTDDGAHLQQTIASNITSVSVISENGDIAPTNHLTHPVFITFVMKKHKNMTSPTCVWWDTALSEWSAQGCDLEKTNQTHTVCRCSHMTHFAVLMNLKGEAFSQKDEILLTALTYAGCTLSIICLFLSIAAFHCFGRGGGDRIFIHKNLCFSLLMAESIFLFGIWRTDDKLHCSIIAGLLHYFFLAALIWMLLEGIELYRMLVEVFPVSSKKFCLFLAGYGVSGVIVGISMWLDYSSYGTKEYCWLKPSSSCFLFAFTVPVSAVIIFNFAFLLMTIRIVGKCHNSPLRYKGRDDRTTVSDIGKWVKGATALIFLLGLTWTFGFFWIDGQNMLLAYLFTICNALQGFFIFLYHVVCNDRMQEDIREWAKNTSWVPKCLTGSSGRPNASSYRPGNRVPYNPSSNSSTGSELLYPSLKIDKYPQRMVASIDPRFNTSVHMACSRRDFPLNGVYDYATIPYETLCSQPFLQNSCFNQVRQYPMRSSLIFNAETPHFRPPPNFPPPPPPPAPSAGGNNAILPRPHSSTLTKVSDDSAYSDGSSTFPYPNESNSSSGMLLRMDLTRNPPVFVQGL</sequence>
<keyword evidence="5 16" id="KW-0812">Transmembrane</keyword>
<comment type="similarity">
    <text evidence="2">Belongs to the G-protein coupled receptor 2 family. Adhesion G-protein coupled receptor (ADGR) subfamily.</text>
</comment>
<dbReference type="InterPro" id="IPR000203">
    <property type="entry name" value="GPS"/>
</dbReference>
<feature type="compositionally biased region" description="Polar residues" evidence="15">
    <location>
        <begin position="901"/>
        <end position="912"/>
    </location>
</feature>
<accession>A0A158Q9I5</accession>
<feature type="transmembrane region" description="Helical" evidence="16">
    <location>
        <begin position="854"/>
        <end position="876"/>
    </location>
</feature>
<feature type="transmembrane region" description="Helical" evidence="16">
    <location>
        <begin position="775"/>
        <end position="802"/>
    </location>
</feature>
<dbReference type="GO" id="GO:0030246">
    <property type="term" value="F:carbohydrate binding"/>
    <property type="evidence" value="ECO:0007669"/>
    <property type="project" value="UniProtKB-KW"/>
</dbReference>
<feature type="compositionally biased region" description="Polar residues" evidence="15">
    <location>
        <begin position="1056"/>
        <end position="1073"/>
    </location>
</feature>
<name>A0A158Q9I5_ENTVE</name>
<dbReference type="Gene3D" id="2.60.220.50">
    <property type="match status" value="1"/>
</dbReference>
<feature type="region of interest" description="Disordered" evidence="15">
    <location>
        <begin position="1010"/>
        <end position="1074"/>
    </location>
</feature>
<dbReference type="InterPro" id="IPR043159">
    <property type="entry name" value="Lectin_gal-bd_sf"/>
</dbReference>
<organism evidence="23">
    <name type="scientific">Enterobius vermicularis</name>
    <name type="common">Human pinworm</name>
    <dbReference type="NCBI Taxonomy" id="51028"/>
    <lineage>
        <taxon>Eukaryota</taxon>
        <taxon>Metazoa</taxon>
        <taxon>Ecdysozoa</taxon>
        <taxon>Nematoda</taxon>
        <taxon>Chromadorea</taxon>
        <taxon>Rhabditida</taxon>
        <taxon>Spirurina</taxon>
        <taxon>Oxyuridomorpha</taxon>
        <taxon>Oxyuroidea</taxon>
        <taxon>Oxyuridae</taxon>
        <taxon>Enterobius</taxon>
    </lineage>
</organism>
<proteinExistence type="inferred from homology"/>
<dbReference type="SUPFAM" id="SSF111418">
    <property type="entry name" value="Hormone receptor domain"/>
    <property type="match status" value="1"/>
</dbReference>
<feature type="transmembrane region" description="Helical" evidence="16">
    <location>
        <begin position="634"/>
        <end position="658"/>
    </location>
</feature>
<dbReference type="EMBL" id="UXUI01007275">
    <property type="protein sequence ID" value="VDD86712.1"/>
    <property type="molecule type" value="Genomic_DNA"/>
</dbReference>
<comment type="similarity">
    <text evidence="3">Belongs to the G-protein coupled receptor 2 family. LN-TM7 subfamily.</text>
</comment>
<feature type="transmembrane region" description="Helical" evidence="16">
    <location>
        <begin position="693"/>
        <end position="715"/>
    </location>
</feature>
<keyword evidence="11" id="KW-1015">Disulfide bond</keyword>
<evidence type="ECO:0000256" key="10">
    <source>
        <dbReference type="ARBA" id="ARBA00023136"/>
    </source>
</evidence>
<keyword evidence="6" id="KW-0732">Signal</keyword>
<feature type="transmembrane region" description="Helical" evidence="16">
    <location>
        <begin position="735"/>
        <end position="755"/>
    </location>
</feature>
<dbReference type="InterPro" id="IPR001879">
    <property type="entry name" value="GPCR_2_extracellular_dom"/>
</dbReference>
<evidence type="ECO:0000256" key="13">
    <source>
        <dbReference type="ARBA" id="ARBA00023180"/>
    </source>
</evidence>
<evidence type="ECO:0000256" key="9">
    <source>
        <dbReference type="ARBA" id="ARBA00023040"/>
    </source>
</evidence>
<dbReference type="InterPro" id="IPR017981">
    <property type="entry name" value="GPCR_2-like_7TM"/>
</dbReference>
<dbReference type="Gene3D" id="2.60.120.740">
    <property type="match status" value="2"/>
</dbReference>
<feature type="domain" description="GAIN-B" evidence="17">
    <location>
        <begin position="451"/>
        <end position="623"/>
    </location>
</feature>
<dbReference type="GO" id="GO:0007166">
    <property type="term" value="P:cell surface receptor signaling pathway"/>
    <property type="evidence" value="ECO:0007669"/>
    <property type="project" value="InterPro"/>
</dbReference>
<dbReference type="InterPro" id="IPR000922">
    <property type="entry name" value="Lectin_gal-bd_dom"/>
</dbReference>
<evidence type="ECO:0000256" key="11">
    <source>
        <dbReference type="ARBA" id="ARBA00023157"/>
    </source>
</evidence>
<reference evidence="21 22" key="2">
    <citation type="submission" date="2018-10" db="EMBL/GenBank/DDBJ databases">
        <authorList>
            <consortium name="Pathogen Informatics"/>
        </authorList>
    </citation>
    <scope>NUCLEOTIDE SEQUENCE [LARGE SCALE GENOMIC DNA]</scope>
</reference>
<evidence type="ECO:0000256" key="6">
    <source>
        <dbReference type="ARBA" id="ARBA00022729"/>
    </source>
</evidence>
<evidence type="ECO:0000256" key="5">
    <source>
        <dbReference type="ARBA" id="ARBA00022692"/>
    </source>
</evidence>
<keyword evidence="13" id="KW-0325">Glycoprotein</keyword>
<evidence type="ECO:0000256" key="7">
    <source>
        <dbReference type="ARBA" id="ARBA00022734"/>
    </source>
</evidence>
<dbReference type="GO" id="GO:0005886">
    <property type="term" value="C:plasma membrane"/>
    <property type="evidence" value="ECO:0007669"/>
    <property type="project" value="UniProtKB-SubCell"/>
</dbReference>
<evidence type="ECO:0000256" key="3">
    <source>
        <dbReference type="ARBA" id="ARBA00010933"/>
    </source>
</evidence>
<evidence type="ECO:0000256" key="2">
    <source>
        <dbReference type="ARBA" id="ARBA00007343"/>
    </source>
</evidence>
<dbReference type="Gene3D" id="1.20.1070.10">
    <property type="entry name" value="Rhodopsin 7-helix transmembrane proteins"/>
    <property type="match status" value="1"/>
</dbReference>
<dbReference type="STRING" id="51028.A0A158Q9I5"/>
<evidence type="ECO:0000313" key="23">
    <source>
        <dbReference type="WBParaSite" id="EVEC_0000214701-mRNA-1"/>
    </source>
</evidence>
<dbReference type="Pfam" id="PF02140">
    <property type="entry name" value="SUEL_Lectin"/>
    <property type="match status" value="2"/>
</dbReference>
<keyword evidence="9" id="KW-0297">G-protein coupled receptor</keyword>
<feature type="domain" description="G-protein coupled receptors family 2 profile 1" evidence="18">
    <location>
        <begin position="265"/>
        <end position="336"/>
    </location>
</feature>
<dbReference type="AlphaFoldDB" id="A0A158Q9I5"/>
<dbReference type="InterPro" id="IPR036445">
    <property type="entry name" value="GPCR_2_extracell_dom_sf"/>
</dbReference>
<dbReference type="Gene3D" id="1.25.40.610">
    <property type="match status" value="1"/>
</dbReference>
<dbReference type="PANTHER" id="PTHR12011:SF347">
    <property type="entry name" value="FI21270P1-RELATED"/>
    <property type="match status" value="1"/>
</dbReference>
<dbReference type="Proteomes" id="UP000274131">
    <property type="component" value="Unassembled WGS sequence"/>
</dbReference>
<evidence type="ECO:0000256" key="8">
    <source>
        <dbReference type="ARBA" id="ARBA00022989"/>
    </source>
</evidence>
<dbReference type="PROSITE" id="PS50221">
    <property type="entry name" value="GAIN_B"/>
    <property type="match status" value="1"/>
</dbReference>
<evidence type="ECO:0000259" key="19">
    <source>
        <dbReference type="PROSITE" id="PS50228"/>
    </source>
</evidence>
<dbReference type="FunFam" id="1.20.1070.10:FF:000058">
    <property type="entry name" value="Adhesion G protein-coupled receptor F5"/>
    <property type="match status" value="1"/>
</dbReference>
<dbReference type="OrthoDB" id="1100386at2759"/>
<feature type="compositionally biased region" description="Pro residues" evidence="15">
    <location>
        <begin position="1014"/>
        <end position="1029"/>
    </location>
</feature>
<dbReference type="PANTHER" id="PTHR12011">
    <property type="entry name" value="ADHESION G-PROTEIN COUPLED RECEPTOR"/>
    <property type="match status" value="1"/>
</dbReference>
<comment type="subcellular location">
    <subcellularLocation>
        <location evidence="1">Cell membrane</location>
        <topology evidence="1">Multi-pass membrane protein</topology>
    </subcellularLocation>
</comment>
<dbReference type="PROSITE" id="PS50261">
    <property type="entry name" value="G_PROTEIN_RECEP_F2_4"/>
    <property type="match status" value="1"/>
</dbReference>
<dbReference type="WBParaSite" id="EVEC_0000214701-mRNA-1">
    <property type="protein sequence ID" value="EVEC_0000214701-mRNA-1"/>
    <property type="gene ID" value="EVEC_0000214701"/>
</dbReference>
<dbReference type="CDD" id="cd22839">
    <property type="entry name" value="Gal_Rha_Lectin_LAT1"/>
    <property type="match status" value="1"/>
</dbReference>
<keyword evidence="8 16" id="KW-1133">Transmembrane helix</keyword>
<dbReference type="InterPro" id="IPR057244">
    <property type="entry name" value="GAIN_B"/>
</dbReference>
<feature type="transmembrane region" description="Helical" evidence="16">
    <location>
        <begin position="823"/>
        <end position="848"/>
    </location>
</feature>
<gene>
    <name evidence="21" type="ORF">EVEC_LOCUS1855</name>
</gene>
<dbReference type="Gene3D" id="4.10.1240.10">
    <property type="entry name" value="GPCR, family 2, extracellular hormone receptor domain"/>
    <property type="match status" value="1"/>
</dbReference>
<keyword evidence="4" id="KW-1003">Cell membrane</keyword>
<evidence type="ECO:0000313" key="22">
    <source>
        <dbReference type="Proteomes" id="UP000274131"/>
    </source>
</evidence>
<keyword evidence="22" id="KW-1185">Reference proteome</keyword>
<evidence type="ECO:0000256" key="15">
    <source>
        <dbReference type="SAM" id="MobiDB-lite"/>
    </source>
</evidence>
<evidence type="ECO:0000256" key="1">
    <source>
        <dbReference type="ARBA" id="ARBA00004651"/>
    </source>
</evidence>